<dbReference type="EMBL" id="BKCJ010005440">
    <property type="protein sequence ID" value="GEU66765.1"/>
    <property type="molecule type" value="Genomic_DNA"/>
</dbReference>
<accession>A0A6L2M303</accession>
<reference evidence="3" key="1">
    <citation type="journal article" date="2019" name="Sci. Rep.">
        <title>Draft genome of Tanacetum cinerariifolium, the natural source of mosquito coil.</title>
        <authorList>
            <person name="Yamashiro T."/>
            <person name="Shiraishi A."/>
            <person name="Satake H."/>
            <person name="Nakayama K."/>
        </authorList>
    </citation>
    <scope>NUCLEOTIDE SEQUENCE</scope>
</reference>
<dbReference type="InterPro" id="IPR054722">
    <property type="entry name" value="PolX-like_BBD"/>
</dbReference>
<protein>
    <submittedName>
        <fullName evidence="3">Integrase, catalytic region, zinc finger, CCHC-type, peptidase aspartic, catalytic</fullName>
    </submittedName>
</protein>
<feature type="compositionally biased region" description="Acidic residues" evidence="1">
    <location>
        <begin position="520"/>
        <end position="532"/>
    </location>
</feature>
<evidence type="ECO:0000313" key="3">
    <source>
        <dbReference type="EMBL" id="GEU66765.1"/>
    </source>
</evidence>
<feature type="domain" description="Retrovirus-related Pol polyprotein from transposon TNT 1-94-like beta-barrel" evidence="2">
    <location>
        <begin position="271"/>
        <end position="342"/>
    </location>
</feature>
<proteinExistence type="predicted"/>
<sequence length="766" mass="87399">MYKQCTKPKRKRDDSWFKDKVLLVQAQANGQILNEEELAFLADLGIIEAQATQTVITHNVAYQANDLDAYESDCDELNSAKVALMVNLSHCGSDAPAELEPKLYDGDVIKKTNAIVIHDSEETLMLAEESHLKMFLKQKDPMMLEKKVNTTLVDYVVLKQASQDFKARFVPQTELSAEQAFWSQNFMNSLEPTPSSRPTKVEVPKELLKVSMEKVLVITALKDALRKLKGKALADDVVTSHSIAPELLNVDVEPLHPRFLNNRLSKLFYGILDFNCSNHKTEDRSQLTNFLNKFSGTVKFKNDHVAKIMGYGDYQIRNVMISRVYYMEGLGHNLLSVRKFCDSNLEVTFLQHTYFICNLKGMDSAKVTKKQSKLDKIEHEIAKNAQKEECGIKVCEKQKQNIKDTLLELLEVCRQKEFYCMHNDVDDLIESALNSKLLSINLKSQPLDKKKQELKNIVEQPTKRGTRIVESLQNFRVKKSSTSLNNTEYEVTSDDESECDVPVKDESSPAFTTFSNPLFDDNDDFTSSDDESLSNKDVPMENFRSYSNPLFDDKEINSDDIDPYYFNAESDFVESFIVDEERIKREHEEYISLIEKLLAINLFPCPMENFHANKIVKTLPSSSILVEDKLLVNDSISLPENESSNFDHQDDPSFPYPPPEPPDVEFFFDFEPNSGDLIAAVINNNDELNEDECFDPGEIPSGEIKVHIEVLSVLWGNRLPIRTVRCRCLGTDLAKITKKQSKLDKIEHEIANNAQKPGPRTFFMHK</sequence>
<organism evidence="3">
    <name type="scientific">Tanacetum cinerariifolium</name>
    <name type="common">Dalmatian daisy</name>
    <name type="synonym">Chrysanthemum cinerariifolium</name>
    <dbReference type="NCBI Taxonomy" id="118510"/>
    <lineage>
        <taxon>Eukaryota</taxon>
        <taxon>Viridiplantae</taxon>
        <taxon>Streptophyta</taxon>
        <taxon>Embryophyta</taxon>
        <taxon>Tracheophyta</taxon>
        <taxon>Spermatophyta</taxon>
        <taxon>Magnoliopsida</taxon>
        <taxon>eudicotyledons</taxon>
        <taxon>Gunneridae</taxon>
        <taxon>Pentapetalae</taxon>
        <taxon>asterids</taxon>
        <taxon>campanulids</taxon>
        <taxon>Asterales</taxon>
        <taxon>Asteraceae</taxon>
        <taxon>Asteroideae</taxon>
        <taxon>Anthemideae</taxon>
        <taxon>Anthemidinae</taxon>
        <taxon>Tanacetum</taxon>
    </lineage>
</organism>
<feature type="region of interest" description="Disordered" evidence="1">
    <location>
        <begin position="486"/>
        <end position="537"/>
    </location>
</feature>
<evidence type="ECO:0000259" key="2">
    <source>
        <dbReference type="Pfam" id="PF22936"/>
    </source>
</evidence>
<dbReference type="AlphaFoldDB" id="A0A6L2M303"/>
<gene>
    <name evidence="3" type="ORF">Tci_038743</name>
</gene>
<evidence type="ECO:0000256" key="1">
    <source>
        <dbReference type="SAM" id="MobiDB-lite"/>
    </source>
</evidence>
<dbReference type="Pfam" id="PF22936">
    <property type="entry name" value="Pol_BBD"/>
    <property type="match status" value="1"/>
</dbReference>
<name>A0A6L2M303_TANCI</name>
<comment type="caution">
    <text evidence="3">The sequence shown here is derived from an EMBL/GenBank/DDBJ whole genome shotgun (WGS) entry which is preliminary data.</text>
</comment>